<reference evidence="2" key="1">
    <citation type="submission" date="2022-03" db="EMBL/GenBank/DDBJ databases">
        <title>A functionally conserved STORR gene fusion in Papaver species that diverged 16.8 million years ago.</title>
        <authorList>
            <person name="Catania T."/>
        </authorList>
    </citation>
    <scope>NUCLEOTIDE SEQUENCE</scope>
    <source>
        <strain evidence="2">S-191538</strain>
    </source>
</reference>
<feature type="non-terminal residue" evidence="2">
    <location>
        <position position="111"/>
    </location>
</feature>
<dbReference type="EMBL" id="JAJJMA010072375">
    <property type="protein sequence ID" value="MCL7027818.1"/>
    <property type="molecule type" value="Genomic_DNA"/>
</dbReference>
<dbReference type="PANTHER" id="PTHR21245">
    <property type="entry name" value="HETEROGENEOUS NUCLEAR RIBONUCLEOPROTEIN"/>
    <property type="match status" value="1"/>
</dbReference>
<organism evidence="2 3">
    <name type="scientific">Papaver nudicaule</name>
    <name type="common">Iceland poppy</name>
    <dbReference type="NCBI Taxonomy" id="74823"/>
    <lineage>
        <taxon>Eukaryota</taxon>
        <taxon>Viridiplantae</taxon>
        <taxon>Streptophyta</taxon>
        <taxon>Embryophyta</taxon>
        <taxon>Tracheophyta</taxon>
        <taxon>Spermatophyta</taxon>
        <taxon>Magnoliopsida</taxon>
        <taxon>Ranunculales</taxon>
        <taxon>Papaveraceae</taxon>
        <taxon>Papaveroideae</taxon>
        <taxon>Papaver</taxon>
    </lineage>
</organism>
<keyword evidence="3" id="KW-1185">Reference proteome</keyword>
<comment type="caution">
    <text evidence="2">The sequence shown here is derived from an EMBL/GenBank/DDBJ whole genome shotgun (WGS) entry which is preliminary data.</text>
</comment>
<proteinExistence type="predicted"/>
<dbReference type="Proteomes" id="UP001177140">
    <property type="component" value="Unassembled WGS sequence"/>
</dbReference>
<evidence type="ECO:0000313" key="2">
    <source>
        <dbReference type="EMBL" id="MCL7027818.1"/>
    </source>
</evidence>
<name>A0AA41S607_PAPNU</name>
<accession>A0AA41S607</accession>
<keyword evidence="1" id="KW-0694">RNA-binding</keyword>
<evidence type="ECO:0000313" key="3">
    <source>
        <dbReference type="Proteomes" id="UP001177140"/>
    </source>
</evidence>
<gene>
    <name evidence="2" type="ORF">MKW94_029082</name>
</gene>
<sequence length="111" mass="12539">MPSAKRKDFRFINFSTREATLACIGVNKDGVGDGANKPLLKASLRKPLRKLTPMGMGGWRGSTSIRSHKCVFGSSYTGRSSRSLQSPNQDHDHRFEYTEFCKKKKKKLYIP</sequence>
<protein>
    <submittedName>
        <fullName evidence="2">Uncharacterized protein</fullName>
    </submittedName>
</protein>
<dbReference type="AlphaFoldDB" id="A0AA41S607"/>
<evidence type="ECO:0000256" key="1">
    <source>
        <dbReference type="ARBA" id="ARBA00022884"/>
    </source>
</evidence>
<dbReference type="GO" id="GO:0003723">
    <property type="term" value="F:RNA binding"/>
    <property type="evidence" value="ECO:0007669"/>
    <property type="project" value="UniProtKB-KW"/>
</dbReference>